<name>A0ABP9W1I6_9BACT</name>
<feature type="region of interest" description="Disordered" evidence="1">
    <location>
        <begin position="25"/>
        <end position="49"/>
    </location>
</feature>
<dbReference type="Proteomes" id="UP001416858">
    <property type="component" value="Unassembled WGS sequence"/>
</dbReference>
<evidence type="ECO:0000256" key="1">
    <source>
        <dbReference type="SAM" id="MobiDB-lite"/>
    </source>
</evidence>
<proteinExistence type="predicted"/>
<keyword evidence="3" id="KW-1185">Reference proteome</keyword>
<evidence type="ECO:0000313" key="2">
    <source>
        <dbReference type="EMBL" id="GAA5510333.1"/>
    </source>
</evidence>
<organism evidence="2 3">
    <name type="scientific">Novipirellula caenicola</name>
    <dbReference type="NCBI Taxonomy" id="1536901"/>
    <lineage>
        <taxon>Bacteria</taxon>
        <taxon>Pseudomonadati</taxon>
        <taxon>Planctomycetota</taxon>
        <taxon>Planctomycetia</taxon>
        <taxon>Pirellulales</taxon>
        <taxon>Pirellulaceae</taxon>
        <taxon>Novipirellula</taxon>
    </lineage>
</organism>
<comment type="caution">
    <text evidence="2">The sequence shown here is derived from an EMBL/GenBank/DDBJ whole genome shotgun (WGS) entry which is preliminary data.</text>
</comment>
<gene>
    <name evidence="2" type="ORF">Rcae01_05841</name>
</gene>
<evidence type="ECO:0000313" key="3">
    <source>
        <dbReference type="Proteomes" id="UP001416858"/>
    </source>
</evidence>
<feature type="compositionally biased region" description="Polar residues" evidence="1">
    <location>
        <begin position="38"/>
        <end position="49"/>
    </location>
</feature>
<reference evidence="2 3" key="1">
    <citation type="submission" date="2024-02" db="EMBL/GenBank/DDBJ databases">
        <title>Rhodopirellula caenicola NBRC 110016.</title>
        <authorList>
            <person name="Ichikawa N."/>
            <person name="Katano-Makiyama Y."/>
            <person name="Hidaka K."/>
        </authorList>
    </citation>
    <scope>NUCLEOTIDE SEQUENCE [LARGE SCALE GENOMIC DNA]</scope>
    <source>
        <strain evidence="2 3">NBRC 110016</strain>
    </source>
</reference>
<protein>
    <submittedName>
        <fullName evidence="2">Uncharacterized protein</fullName>
    </submittedName>
</protein>
<sequence length="49" mass="5240">MIPGGGSLSTFSGLIAKRRQITNHSRLSQSKHVVLGSTEHQNATVHAKT</sequence>
<accession>A0ABP9W1I6</accession>
<dbReference type="EMBL" id="BAABRO010000021">
    <property type="protein sequence ID" value="GAA5510333.1"/>
    <property type="molecule type" value="Genomic_DNA"/>
</dbReference>